<organism evidence="1">
    <name type="scientific">viral metagenome</name>
    <dbReference type="NCBI Taxonomy" id="1070528"/>
    <lineage>
        <taxon>unclassified sequences</taxon>
        <taxon>metagenomes</taxon>
        <taxon>organismal metagenomes</taxon>
    </lineage>
</organism>
<evidence type="ECO:0000313" key="1">
    <source>
        <dbReference type="EMBL" id="QJA93799.1"/>
    </source>
</evidence>
<sequence length="92" mass="10761">MRQARTYRLTPPILDNDMDTLIGEAVMDISNAAFNLSKYLRHLDDNPRLIGEVMTVESVLRRLKAIENMPHYSDLDNAYYRWEKSQNEEETG</sequence>
<dbReference type="AlphaFoldDB" id="A0A6M3LHI2"/>
<protein>
    <submittedName>
        <fullName evidence="1">Uncharacterized protein</fullName>
    </submittedName>
</protein>
<accession>A0A6M3LHI2</accession>
<proteinExistence type="predicted"/>
<name>A0A6M3LHI2_9ZZZZ</name>
<reference evidence="1" key="1">
    <citation type="submission" date="2020-03" db="EMBL/GenBank/DDBJ databases">
        <title>The deep terrestrial virosphere.</title>
        <authorList>
            <person name="Holmfeldt K."/>
            <person name="Nilsson E."/>
            <person name="Simone D."/>
            <person name="Lopez-Fernandez M."/>
            <person name="Wu X."/>
            <person name="de Brujin I."/>
            <person name="Lundin D."/>
            <person name="Andersson A."/>
            <person name="Bertilsson S."/>
            <person name="Dopson M."/>
        </authorList>
    </citation>
    <scope>NUCLEOTIDE SEQUENCE</scope>
    <source>
        <strain evidence="1">MM415B04113</strain>
    </source>
</reference>
<dbReference type="EMBL" id="MT143178">
    <property type="protein sequence ID" value="QJA93799.1"/>
    <property type="molecule type" value="Genomic_DNA"/>
</dbReference>
<gene>
    <name evidence="1" type="ORF">MM415B04113_0008</name>
</gene>